<feature type="transmembrane region" description="Helical" evidence="2">
    <location>
        <begin position="239"/>
        <end position="261"/>
    </location>
</feature>
<feature type="transmembrane region" description="Helical" evidence="2">
    <location>
        <begin position="273"/>
        <end position="291"/>
    </location>
</feature>
<name>U1Q969_9ACTO</name>
<dbReference type="RefSeq" id="WP_021604273.1">
    <property type="nucleotide sequence ID" value="NZ_KE951499.1"/>
</dbReference>
<feature type="transmembrane region" description="Helical" evidence="2">
    <location>
        <begin position="115"/>
        <end position="133"/>
    </location>
</feature>
<keyword evidence="2" id="KW-1133">Transmembrane helix</keyword>
<evidence type="ECO:0000256" key="1">
    <source>
        <dbReference type="SAM" id="MobiDB-lite"/>
    </source>
</evidence>
<feature type="transmembrane region" description="Helical" evidence="2">
    <location>
        <begin position="26"/>
        <end position="50"/>
    </location>
</feature>
<evidence type="ECO:0000256" key="2">
    <source>
        <dbReference type="SAM" id="Phobius"/>
    </source>
</evidence>
<keyword evidence="2" id="KW-0812">Transmembrane</keyword>
<feature type="region of interest" description="Disordered" evidence="1">
    <location>
        <begin position="1"/>
        <end position="20"/>
    </location>
</feature>
<keyword evidence="2" id="KW-0472">Membrane</keyword>
<dbReference type="AlphaFoldDB" id="U1Q969"/>
<evidence type="ECO:0000313" key="4">
    <source>
        <dbReference type="Proteomes" id="UP000016481"/>
    </source>
</evidence>
<dbReference type="HOGENOM" id="CLU_873274_0_0_11"/>
<dbReference type="EMBL" id="AWSC01000009">
    <property type="protein sequence ID" value="ERH18609.1"/>
    <property type="molecule type" value="Genomic_DNA"/>
</dbReference>
<dbReference type="PATRIC" id="fig|1321817.3.peg.229"/>
<feature type="transmembrane region" description="Helical" evidence="2">
    <location>
        <begin position="92"/>
        <end position="109"/>
    </location>
</feature>
<accession>U1Q969</accession>
<feature type="transmembrane region" description="Helical" evidence="2">
    <location>
        <begin position="62"/>
        <end position="80"/>
    </location>
</feature>
<feature type="transmembrane region" description="Helical" evidence="2">
    <location>
        <begin position="172"/>
        <end position="194"/>
    </location>
</feature>
<dbReference type="SUPFAM" id="SSF103473">
    <property type="entry name" value="MFS general substrate transporter"/>
    <property type="match status" value="1"/>
</dbReference>
<feature type="compositionally biased region" description="Polar residues" evidence="1">
    <location>
        <begin position="1"/>
        <end position="14"/>
    </location>
</feature>
<organism evidence="3 4">
    <name type="scientific">Actinomyces graevenitzii F0530</name>
    <dbReference type="NCBI Taxonomy" id="1321817"/>
    <lineage>
        <taxon>Bacteria</taxon>
        <taxon>Bacillati</taxon>
        <taxon>Actinomycetota</taxon>
        <taxon>Actinomycetes</taxon>
        <taxon>Actinomycetales</taxon>
        <taxon>Actinomycetaceae</taxon>
        <taxon>Actinomyces</taxon>
    </lineage>
</organism>
<dbReference type="InterPro" id="IPR036259">
    <property type="entry name" value="MFS_trans_sf"/>
</dbReference>
<sequence>MSTEATHPTTQQVADSAPHGRRRSHIIASIFGLAQGAWVMALAAFVVKYHGPNFGFSHQAEQYLLALPLAVAAFVGCRWVERYYARNSSLGAVVAGVFLLGGSLVLLWLQKYFTLGLISFVCAMLLFGGAMGMRRARRAGRREAVYAQQMAKLDQQPGQVPLPPPSRKSDHLLSLVITPLLTVFALVATGFSSGVVAGADVFAANAHTFSHGKVLFALVAGALLLLSVGALTGTSTAGAAATSGTILAFYLALCAGILLGIKDPLFTDPASYIVIDPVVWIFLAAVMSPLARGSHWARQAGRTQMAAQLAMETNKAAA</sequence>
<protein>
    <submittedName>
        <fullName evidence="3">Uncharacterized protein</fullName>
    </submittedName>
</protein>
<dbReference type="Proteomes" id="UP000016481">
    <property type="component" value="Unassembled WGS sequence"/>
</dbReference>
<gene>
    <name evidence="3" type="ORF">HMPREF1978_00272</name>
</gene>
<feature type="transmembrane region" description="Helical" evidence="2">
    <location>
        <begin position="214"/>
        <end position="232"/>
    </location>
</feature>
<evidence type="ECO:0000313" key="3">
    <source>
        <dbReference type="EMBL" id="ERH18609.1"/>
    </source>
</evidence>
<proteinExistence type="predicted"/>
<comment type="caution">
    <text evidence="3">The sequence shown here is derived from an EMBL/GenBank/DDBJ whole genome shotgun (WGS) entry which is preliminary data.</text>
</comment>
<reference evidence="3 4" key="1">
    <citation type="submission" date="2013-08" db="EMBL/GenBank/DDBJ databases">
        <authorList>
            <person name="Weinstock G."/>
            <person name="Sodergren E."/>
            <person name="Wylie T."/>
            <person name="Fulton L."/>
            <person name="Fulton R."/>
            <person name="Fronick C."/>
            <person name="O'Laughlin M."/>
            <person name="Godfrey J."/>
            <person name="Miner T."/>
            <person name="Herter B."/>
            <person name="Appelbaum E."/>
            <person name="Cordes M."/>
            <person name="Lek S."/>
            <person name="Wollam A."/>
            <person name="Pepin K.H."/>
            <person name="Palsikar V.B."/>
            <person name="Mitreva M."/>
            <person name="Wilson R.K."/>
        </authorList>
    </citation>
    <scope>NUCLEOTIDE SEQUENCE [LARGE SCALE GENOMIC DNA]</scope>
    <source>
        <strain evidence="3 4">F0530</strain>
    </source>
</reference>